<evidence type="ECO:0000313" key="1">
    <source>
        <dbReference type="EMBL" id="MEL0553503.1"/>
    </source>
</evidence>
<organism evidence="1 2">
    <name type="scientific">Raoultella lignicola</name>
    <dbReference type="NCBI Taxonomy" id="3040939"/>
    <lineage>
        <taxon>Bacteria</taxon>
        <taxon>Pseudomonadati</taxon>
        <taxon>Pseudomonadota</taxon>
        <taxon>Gammaproteobacteria</taxon>
        <taxon>Enterobacterales</taxon>
        <taxon>Enterobacteriaceae</taxon>
        <taxon>Klebsiella/Raoultella group</taxon>
        <taxon>Raoultella</taxon>
    </lineage>
</organism>
<dbReference type="RefSeq" id="WP_331851407.1">
    <property type="nucleotide sequence ID" value="NZ_JARXNK020000105.1"/>
</dbReference>
<comment type="caution">
    <text evidence="1">The sequence shown here is derived from an EMBL/GenBank/DDBJ whole genome shotgun (WGS) entry which is preliminary data.</text>
</comment>
<gene>
    <name evidence="1" type="ORF">QFI96_017560</name>
</gene>
<keyword evidence="2" id="KW-1185">Reference proteome</keyword>
<accession>A0ABU9FAS5</accession>
<reference evidence="1 2" key="1">
    <citation type="submission" date="2024-04" db="EMBL/GenBank/DDBJ databases">
        <title>Two novel Raoultella species associated with bleeding cankers of broadleaf hosts, Raoultella scottia sp. nov. and Raoultella lignicola sp. nov.</title>
        <authorList>
            <person name="Brady C.L."/>
        </authorList>
    </citation>
    <scope>NUCLEOTIDE SEQUENCE [LARGE SCALE GENOMIC DNA]</scope>
    <source>
        <strain evidence="1 2">TW_WC1a.1</strain>
    </source>
</reference>
<name>A0ABU9FAS5_9ENTR</name>
<protein>
    <submittedName>
        <fullName evidence="1">Uncharacterized protein</fullName>
    </submittedName>
</protein>
<dbReference type="Proteomes" id="UP001312893">
    <property type="component" value="Unassembled WGS sequence"/>
</dbReference>
<evidence type="ECO:0000313" key="2">
    <source>
        <dbReference type="Proteomes" id="UP001312893"/>
    </source>
</evidence>
<sequence>MEKQIKIKNLSDMESVLKLIQDGKDVEVESLDFSDLKPLQVKIYGDEDKYNGTLPSSLCYGLCDFQNELLKTYCLIKYKTDNLRYLKNADRELLEVVFEIKPGCTDLLASLTDFTKACGDAFSKMTQGMSGTQKTACMIVLILSLAGGSLVYTQIEAKHDIAVQQIDAQKDEAKSKTENERMIILRDGMLEAMNKGDGTDASTVAEGIKLHSARAYEGLLKPLTDADKVEINGAAGKVELSQKDIQNYVSNPTQKPEHQDQLMEVEIDAIKRSPDKLTVTCHQIGSESSFIVYVDLSFVEPQEVAILFDAFKKSTTVKIQGNFKVRAGIIEQANLSSVTE</sequence>
<dbReference type="EMBL" id="JARXNK020000105">
    <property type="protein sequence ID" value="MEL0553503.1"/>
    <property type="molecule type" value="Genomic_DNA"/>
</dbReference>
<proteinExistence type="predicted"/>